<reference evidence="1" key="1">
    <citation type="submission" date="2020-08" db="EMBL/GenBank/DDBJ databases">
        <title>Multicomponent nature underlies the extraordinary mechanical properties of spider dragline silk.</title>
        <authorList>
            <person name="Kono N."/>
            <person name="Nakamura H."/>
            <person name="Mori M."/>
            <person name="Yoshida Y."/>
            <person name="Ohtoshi R."/>
            <person name="Malay A.D."/>
            <person name="Moran D.A.P."/>
            <person name="Tomita M."/>
            <person name="Numata K."/>
            <person name="Arakawa K."/>
        </authorList>
    </citation>
    <scope>NUCLEOTIDE SEQUENCE</scope>
</reference>
<dbReference type="AlphaFoldDB" id="A0A8X6TFG7"/>
<accession>A0A8X6TFG7</accession>
<proteinExistence type="predicted"/>
<evidence type="ECO:0000313" key="1">
    <source>
        <dbReference type="EMBL" id="GFT09512.1"/>
    </source>
</evidence>
<organism evidence="1 2">
    <name type="scientific">Nephila pilipes</name>
    <name type="common">Giant wood spider</name>
    <name type="synonym">Nephila maculata</name>
    <dbReference type="NCBI Taxonomy" id="299642"/>
    <lineage>
        <taxon>Eukaryota</taxon>
        <taxon>Metazoa</taxon>
        <taxon>Ecdysozoa</taxon>
        <taxon>Arthropoda</taxon>
        <taxon>Chelicerata</taxon>
        <taxon>Arachnida</taxon>
        <taxon>Araneae</taxon>
        <taxon>Araneomorphae</taxon>
        <taxon>Entelegynae</taxon>
        <taxon>Araneoidea</taxon>
        <taxon>Nephilidae</taxon>
        <taxon>Nephila</taxon>
    </lineage>
</organism>
<protein>
    <submittedName>
        <fullName evidence="1">Uncharacterized protein</fullName>
    </submittedName>
</protein>
<sequence>MDVQTGRRACGAPQAPLPLGVSPLRVGALLRGGFPPRKLERGRGIYVGTSSIWKGSGRTHLSTCTASAAAYLRKNKVDQRMQ</sequence>
<gene>
    <name evidence="1" type="ORF">NPIL_654221</name>
</gene>
<dbReference type="Proteomes" id="UP000887013">
    <property type="component" value="Unassembled WGS sequence"/>
</dbReference>
<keyword evidence="2" id="KW-1185">Reference proteome</keyword>
<evidence type="ECO:0000313" key="2">
    <source>
        <dbReference type="Proteomes" id="UP000887013"/>
    </source>
</evidence>
<comment type="caution">
    <text evidence="1">The sequence shown here is derived from an EMBL/GenBank/DDBJ whole genome shotgun (WGS) entry which is preliminary data.</text>
</comment>
<name>A0A8X6TFG7_NEPPI</name>
<dbReference type="EMBL" id="BMAW01103519">
    <property type="protein sequence ID" value="GFT09512.1"/>
    <property type="molecule type" value="Genomic_DNA"/>
</dbReference>